<feature type="compositionally biased region" description="Basic residues" evidence="1">
    <location>
        <begin position="14"/>
        <end position="24"/>
    </location>
</feature>
<feature type="domain" description="Transcription regulator PadR N-terminal" evidence="2">
    <location>
        <begin position="37"/>
        <end position="104"/>
    </location>
</feature>
<dbReference type="PANTHER" id="PTHR43252:SF7">
    <property type="entry name" value="TRANSCRIPTIONAL REGULATOR YQJI"/>
    <property type="match status" value="1"/>
</dbReference>
<organism evidence="3">
    <name type="scientific">Alloyangia sp. H15</name>
    <dbReference type="NCBI Taxonomy" id="3029062"/>
    <lineage>
        <taxon>Bacteria</taxon>
        <taxon>Pseudomonadati</taxon>
        <taxon>Pseudomonadota</taxon>
        <taxon>Alphaproteobacteria</taxon>
        <taxon>Rhodobacterales</taxon>
        <taxon>Roseobacteraceae</taxon>
        <taxon>Alloyangia</taxon>
    </lineage>
</organism>
<gene>
    <name evidence="3" type="ORF">PVT71_10520</name>
</gene>
<name>A0AAU8ADD5_9RHOB</name>
<reference evidence="3" key="1">
    <citation type="submission" date="2023-02" db="EMBL/GenBank/DDBJ databases">
        <title>Description and genomic characterization of Salipiger bruguierae sp. nov., isolated from the sediment of mangrove plant Bruguiera sexangula.</title>
        <authorList>
            <person name="Long M."/>
        </authorList>
    </citation>
    <scope>NUCLEOTIDE SEQUENCE</scope>
    <source>
        <strain evidence="3">H15</strain>
    </source>
</reference>
<dbReference type="InterPro" id="IPR036390">
    <property type="entry name" value="WH_DNA-bd_sf"/>
</dbReference>
<protein>
    <submittedName>
        <fullName evidence="3">PadR family transcriptional regulator</fullName>
    </submittedName>
</protein>
<evidence type="ECO:0000259" key="2">
    <source>
        <dbReference type="Pfam" id="PF03551"/>
    </source>
</evidence>
<dbReference type="AlphaFoldDB" id="A0AAU8ADD5"/>
<dbReference type="Gene3D" id="1.10.10.10">
    <property type="entry name" value="Winged helix-like DNA-binding domain superfamily/Winged helix DNA-binding domain"/>
    <property type="match status" value="1"/>
</dbReference>
<dbReference type="InterPro" id="IPR036388">
    <property type="entry name" value="WH-like_DNA-bd_sf"/>
</dbReference>
<dbReference type="PANTHER" id="PTHR43252">
    <property type="entry name" value="TRANSCRIPTIONAL REGULATOR YQJI"/>
    <property type="match status" value="1"/>
</dbReference>
<feature type="region of interest" description="Disordered" evidence="1">
    <location>
        <begin position="1"/>
        <end position="24"/>
    </location>
</feature>
<dbReference type="SUPFAM" id="SSF46785">
    <property type="entry name" value="Winged helix' DNA-binding domain"/>
    <property type="match status" value="1"/>
</dbReference>
<proteinExistence type="predicted"/>
<accession>A0AAU8ADD5</accession>
<evidence type="ECO:0000256" key="1">
    <source>
        <dbReference type="SAM" id="MobiDB-lite"/>
    </source>
</evidence>
<evidence type="ECO:0000313" key="3">
    <source>
        <dbReference type="EMBL" id="XCC92910.1"/>
    </source>
</evidence>
<dbReference type="Pfam" id="PF03551">
    <property type="entry name" value="PadR"/>
    <property type="match status" value="1"/>
</dbReference>
<feature type="compositionally biased region" description="Basic and acidic residues" evidence="1">
    <location>
        <begin position="1"/>
        <end position="13"/>
    </location>
</feature>
<dbReference type="InterPro" id="IPR005149">
    <property type="entry name" value="Tscrpt_reg_PadR_N"/>
</dbReference>
<dbReference type="RefSeq" id="WP_353471739.1">
    <property type="nucleotide sequence ID" value="NZ_CP123384.1"/>
</dbReference>
<dbReference type="EMBL" id="CP123384">
    <property type="protein sequence ID" value="XCC92910.1"/>
    <property type="molecule type" value="Genomic_DNA"/>
</dbReference>
<sequence>MRHGKDMRPEGRGHRGPGHGGKRGKRFFEYGELRLLVLTMIAEQPRHGYELIKAIEERFDGAYAPSPGVIYPTLSWLEDMGYAQVEPDESGRKRARLTPEGAAFVEANRAAAEELLTRKPPVWHRGNAPKEIVAAMDEIKTALRRRFAAEGADETLIATLAAQLRDTARAIAGDTPDAPSDDS</sequence>